<dbReference type="Proteomes" id="UP000018837">
    <property type="component" value="Unassembled WGS sequence"/>
</dbReference>
<gene>
    <name evidence="1" type="ORF">N425_08615</name>
</gene>
<sequence>MIEEKKQKKIKASGTPAKFDLVHVGIPPFGFELDFVFI</sequence>
<reference evidence="1 2" key="1">
    <citation type="submission" date="2013-11" db="EMBL/GenBank/DDBJ databases">
        <title>Single cell genomics of uncultured Tannerella BU063 (oral taxon 286).</title>
        <authorList>
            <person name="Beall C.J."/>
            <person name="Campbell A.G."/>
            <person name="Griffen A.L."/>
            <person name="Podar M."/>
            <person name="Leys E.J."/>
        </authorList>
    </citation>
    <scope>NUCLEOTIDE SEQUENCE [LARGE SCALE GENOMIC DNA]</scope>
    <source>
        <strain evidence="1">Cell 2</strain>
    </source>
</reference>
<protein>
    <submittedName>
        <fullName evidence="1">Uncharacterized protein</fullName>
    </submittedName>
</protein>
<name>W2C3G7_9BACT</name>
<proteinExistence type="predicted"/>
<evidence type="ECO:0000313" key="1">
    <source>
        <dbReference type="EMBL" id="ETK01700.1"/>
    </source>
</evidence>
<accession>W2C3G7</accession>
<organism evidence="1 2">
    <name type="scientific">Tannerella sp. oral taxon BU063 isolate Cell 2</name>
    <dbReference type="NCBI Taxonomy" id="1411148"/>
    <lineage>
        <taxon>Bacteria</taxon>
        <taxon>Pseudomonadati</taxon>
        <taxon>Bacteroidota</taxon>
        <taxon>Bacteroidia</taxon>
        <taxon>Bacteroidales</taxon>
        <taxon>Tannerellaceae</taxon>
        <taxon>Tannerella</taxon>
    </lineage>
</organism>
<dbReference type="EMBL" id="AYUF01000468">
    <property type="protein sequence ID" value="ETK01700.1"/>
    <property type="molecule type" value="Genomic_DNA"/>
</dbReference>
<comment type="caution">
    <text evidence="1">The sequence shown here is derived from an EMBL/GenBank/DDBJ whole genome shotgun (WGS) entry which is preliminary data.</text>
</comment>
<evidence type="ECO:0000313" key="2">
    <source>
        <dbReference type="Proteomes" id="UP000018837"/>
    </source>
</evidence>
<dbReference type="AlphaFoldDB" id="W2C3G7"/>